<dbReference type="Gene3D" id="3.40.50.300">
    <property type="entry name" value="P-loop containing nucleotide triphosphate hydrolases"/>
    <property type="match status" value="2"/>
</dbReference>
<sequence>MATATERGFSRALSSVLHGLNLSLKQQQEAALKAFLFKKDVFATLPTGFGKSLIYQLAPLVAKTMGLYTNSVVVVVSPLVALMEQQVKEASKLGVTAMQLGEQSDKEIFSGKALNWIVEEIKNKGLSLSPIIIYCRTLKAIGRVFCYLKAELEHRLENTLVGMYHSQTLPPNKSYVLSPFSGEGNCRVAVATTALGMGLNFPNVSHVVLYGVPEDVEGIVQETGRAGRNGAQSHAVIYCIKQHTNVDHKVKALLKSGQTTCLRKSLYTMSSLCEEIDLAADFHFLFAIF</sequence>
<evidence type="ECO:0000256" key="4">
    <source>
        <dbReference type="ARBA" id="ARBA00023125"/>
    </source>
</evidence>
<dbReference type="Ensembl" id="ENSAPOT00000021642.1">
    <property type="protein sequence ID" value="ENSAPOP00000013479.1"/>
    <property type="gene ID" value="ENSAPOG00000016303.1"/>
</dbReference>
<dbReference type="InterPro" id="IPR001650">
    <property type="entry name" value="Helicase_C-like"/>
</dbReference>
<keyword evidence="11" id="KW-1185">Reference proteome</keyword>
<dbReference type="GeneTree" id="ENSGT00940000156800"/>
<dbReference type="GO" id="GO:0005737">
    <property type="term" value="C:cytoplasm"/>
    <property type="evidence" value="ECO:0007669"/>
    <property type="project" value="TreeGrafter"/>
</dbReference>
<keyword evidence="4" id="KW-0238">DNA-binding</keyword>
<dbReference type="GO" id="GO:0003677">
    <property type="term" value="F:DNA binding"/>
    <property type="evidence" value="ECO:0007669"/>
    <property type="project" value="UniProtKB-KW"/>
</dbReference>
<proteinExistence type="inferred from homology"/>
<dbReference type="GO" id="GO:0005524">
    <property type="term" value="F:ATP binding"/>
    <property type="evidence" value="ECO:0007669"/>
    <property type="project" value="UniProtKB-KW"/>
</dbReference>
<dbReference type="Proteomes" id="UP000257200">
    <property type="component" value="Unplaced"/>
</dbReference>
<dbReference type="AlphaFoldDB" id="A0A3Q1FAZ7"/>
<dbReference type="PROSITE" id="PS51194">
    <property type="entry name" value="HELICASE_CTER"/>
    <property type="match status" value="1"/>
</dbReference>
<evidence type="ECO:0000256" key="1">
    <source>
        <dbReference type="ARBA" id="ARBA00005446"/>
    </source>
</evidence>
<dbReference type="Pfam" id="PF00271">
    <property type="entry name" value="Helicase_C"/>
    <property type="match status" value="1"/>
</dbReference>
<evidence type="ECO:0000256" key="7">
    <source>
        <dbReference type="ARBA" id="ARBA00034808"/>
    </source>
</evidence>
<evidence type="ECO:0000259" key="9">
    <source>
        <dbReference type="PROSITE" id="PS51194"/>
    </source>
</evidence>
<evidence type="ECO:0000256" key="3">
    <source>
        <dbReference type="ARBA" id="ARBA00022840"/>
    </source>
</evidence>
<dbReference type="SUPFAM" id="SSF52540">
    <property type="entry name" value="P-loop containing nucleoside triphosphate hydrolases"/>
    <property type="match status" value="1"/>
</dbReference>
<dbReference type="Pfam" id="PF00270">
    <property type="entry name" value="DEAD"/>
    <property type="match status" value="1"/>
</dbReference>
<comment type="catalytic activity">
    <reaction evidence="6">
        <text>Couples ATP hydrolysis with the unwinding of duplex DNA by translocating in the 3'-5' direction.</text>
        <dbReference type="EC" id="5.6.2.4"/>
    </reaction>
</comment>
<dbReference type="PANTHER" id="PTHR13710">
    <property type="entry name" value="DNA HELICASE RECQ FAMILY MEMBER"/>
    <property type="match status" value="1"/>
</dbReference>
<name>A0A3Q1FAZ7_9TELE</name>
<keyword evidence="3" id="KW-0067">ATP-binding</keyword>
<evidence type="ECO:0000256" key="8">
    <source>
        <dbReference type="ARBA" id="ARBA00044566"/>
    </source>
</evidence>
<reference evidence="10" key="1">
    <citation type="submission" date="2025-08" db="UniProtKB">
        <authorList>
            <consortium name="Ensembl"/>
        </authorList>
    </citation>
    <scope>IDENTIFICATION</scope>
</reference>
<protein>
    <recommendedName>
        <fullName evidence="7">DNA 3'-5' helicase</fullName>
        <ecNumber evidence="7">5.6.2.4</ecNumber>
    </recommendedName>
    <alternativeName>
        <fullName evidence="8">DNA 3'-5' helicase Q1</fullName>
    </alternativeName>
</protein>
<dbReference type="PANTHER" id="PTHR13710:SF105">
    <property type="entry name" value="ATP-DEPENDENT DNA HELICASE Q1"/>
    <property type="match status" value="1"/>
</dbReference>
<evidence type="ECO:0000256" key="2">
    <source>
        <dbReference type="ARBA" id="ARBA00022741"/>
    </source>
</evidence>
<dbReference type="GO" id="GO:0005694">
    <property type="term" value="C:chromosome"/>
    <property type="evidence" value="ECO:0007669"/>
    <property type="project" value="TreeGrafter"/>
</dbReference>
<dbReference type="EC" id="5.6.2.4" evidence="7"/>
<dbReference type="GO" id="GO:0009378">
    <property type="term" value="F:four-way junction helicase activity"/>
    <property type="evidence" value="ECO:0007669"/>
    <property type="project" value="TreeGrafter"/>
</dbReference>
<organism evidence="10 11">
    <name type="scientific">Acanthochromis polyacanthus</name>
    <name type="common">spiny chromis</name>
    <dbReference type="NCBI Taxonomy" id="80966"/>
    <lineage>
        <taxon>Eukaryota</taxon>
        <taxon>Metazoa</taxon>
        <taxon>Chordata</taxon>
        <taxon>Craniata</taxon>
        <taxon>Vertebrata</taxon>
        <taxon>Euteleostomi</taxon>
        <taxon>Actinopterygii</taxon>
        <taxon>Neopterygii</taxon>
        <taxon>Teleostei</taxon>
        <taxon>Neoteleostei</taxon>
        <taxon>Acanthomorphata</taxon>
        <taxon>Ovalentaria</taxon>
        <taxon>Pomacentridae</taxon>
        <taxon>Acanthochromis</taxon>
    </lineage>
</organism>
<dbReference type="InterPro" id="IPR027417">
    <property type="entry name" value="P-loop_NTPase"/>
</dbReference>
<evidence type="ECO:0000313" key="10">
    <source>
        <dbReference type="Ensembl" id="ENSAPOP00000013479.1"/>
    </source>
</evidence>
<evidence type="ECO:0000256" key="5">
    <source>
        <dbReference type="ARBA" id="ARBA00023235"/>
    </source>
</evidence>
<keyword evidence="2" id="KW-0547">Nucleotide-binding</keyword>
<feature type="domain" description="Helicase C-terminal" evidence="9">
    <location>
        <begin position="113"/>
        <end position="270"/>
    </location>
</feature>
<dbReference type="GO" id="GO:0000724">
    <property type="term" value="P:double-strand break repair via homologous recombination"/>
    <property type="evidence" value="ECO:0007669"/>
    <property type="project" value="TreeGrafter"/>
</dbReference>
<evidence type="ECO:0000313" key="11">
    <source>
        <dbReference type="Proteomes" id="UP000257200"/>
    </source>
</evidence>
<dbReference type="SMART" id="SM00490">
    <property type="entry name" value="HELICc"/>
    <property type="match status" value="1"/>
</dbReference>
<evidence type="ECO:0000256" key="6">
    <source>
        <dbReference type="ARBA" id="ARBA00034617"/>
    </source>
</evidence>
<comment type="similarity">
    <text evidence="1">Belongs to the helicase family. RecQ subfamily.</text>
</comment>
<accession>A0A3Q1FAZ7</accession>
<keyword evidence="5" id="KW-0413">Isomerase</keyword>
<reference evidence="10" key="2">
    <citation type="submission" date="2025-09" db="UniProtKB">
        <authorList>
            <consortium name="Ensembl"/>
        </authorList>
    </citation>
    <scope>IDENTIFICATION</scope>
</reference>
<dbReference type="InterPro" id="IPR011545">
    <property type="entry name" value="DEAD/DEAH_box_helicase_dom"/>
</dbReference>
<dbReference type="GO" id="GO:0043138">
    <property type="term" value="F:3'-5' DNA helicase activity"/>
    <property type="evidence" value="ECO:0007669"/>
    <property type="project" value="UniProtKB-EC"/>
</dbReference>